<dbReference type="CDD" id="cd18809">
    <property type="entry name" value="SF1_C_RecD"/>
    <property type="match status" value="1"/>
</dbReference>
<dbReference type="Gene3D" id="3.40.50.300">
    <property type="entry name" value="P-loop containing nucleotide triphosphate hydrolases"/>
    <property type="match status" value="3"/>
</dbReference>
<sequence length="613" mass="65131">MTDTPALPVATGLPVLEPHDRRLASAAEGLLASFNAAGVLDAADVQVARRVSTLVEESDETVVLAAALAVRAVRSGSVRLDLTSVHEAEPAWTTEGWAGTLAWPDPGPWVEAVGASALVDAGVLHVRETHVYLDRYWQEEEQVAADLLARAGHAHVVDEDALAAALAAYFPERSTLDFDDQRRAAEVAGRHLTSVITGGPGTGKTTTVARLLGVLAAVAGDRPLRVALAAPTGKAAARMAQAVREATSYPDFPGHGETSGPAADRRARIEALDASTLHRLLGWRPDSSTRFRHDRSNPLPYDLVVVDETSMVSLTLMARLLEAMRPGARLVLVGDADQLASVEAGAVLGDLVRGWEAAGGPVGRLRQARRFGRHIRALAGAIQTGEVDEVLAMLHDGVEPDDPDEGQVGLATTAEVEDLLADRLGGLRAAAAAGDHRGALEAFAAHRLLCAHRDGAYGVSTWNHRAERMLLTASGETWMPEWYAGRPFIVDRNDRGLHLWNGDTGVACTSSDGRLVAVVDDGRSATGRVLPTGRLADVTTAHAMTVHRSQGSQFDEVTVLLPESGSLVLTRELFYTAVTRARRRVRVVGSDAAIRAAVTRRAQRATGLADRLG</sequence>
<feature type="domain" description="RecBCD enzyme subunit RecD N-terminal" evidence="13">
    <location>
        <begin position="37"/>
        <end position="122"/>
    </location>
</feature>
<evidence type="ECO:0000256" key="2">
    <source>
        <dbReference type="ARBA" id="ARBA00022741"/>
    </source>
</evidence>
<evidence type="ECO:0000256" key="7">
    <source>
        <dbReference type="ARBA" id="ARBA00022840"/>
    </source>
</evidence>
<organism evidence="14 15">
    <name type="scientific">Nocardioides marmoribigeumensis</name>
    <dbReference type="NCBI Taxonomy" id="433649"/>
    <lineage>
        <taxon>Bacteria</taxon>
        <taxon>Bacillati</taxon>
        <taxon>Actinomycetota</taxon>
        <taxon>Actinomycetes</taxon>
        <taxon>Propionibacteriales</taxon>
        <taxon>Nocardioidaceae</taxon>
        <taxon>Nocardioides</taxon>
    </lineage>
</organism>
<dbReference type="GO" id="GO:0008854">
    <property type="term" value="F:exodeoxyribonuclease V activity"/>
    <property type="evidence" value="ECO:0007669"/>
    <property type="project" value="UniProtKB-EC"/>
</dbReference>
<evidence type="ECO:0000313" key="14">
    <source>
        <dbReference type="EMBL" id="MDR7362464.1"/>
    </source>
</evidence>
<dbReference type="Pfam" id="PF21185">
    <property type="entry name" value="RecD_N"/>
    <property type="match status" value="1"/>
</dbReference>
<keyword evidence="10 11" id="KW-0413">Isomerase</keyword>
<gene>
    <name evidence="11" type="primary">recD</name>
    <name evidence="14" type="ORF">J2S63_002017</name>
</gene>
<evidence type="ECO:0000256" key="1">
    <source>
        <dbReference type="ARBA" id="ARBA00022722"/>
    </source>
</evidence>
<accession>A0ABU2BWY3</accession>
<dbReference type="Pfam" id="PF13245">
    <property type="entry name" value="AAA_19"/>
    <property type="match status" value="1"/>
</dbReference>
<dbReference type="NCBIfam" id="TIGR01447">
    <property type="entry name" value="recD"/>
    <property type="match status" value="1"/>
</dbReference>
<evidence type="ECO:0000256" key="11">
    <source>
        <dbReference type="HAMAP-Rule" id="MF_01487"/>
    </source>
</evidence>
<keyword evidence="4 11" id="KW-0378">Hydrolase</keyword>
<keyword evidence="7 11" id="KW-0067">ATP-binding</keyword>
<proteinExistence type="inferred from homology"/>
<dbReference type="HAMAP" id="MF_01487">
    <property type="entry name" value="RecD"/>
    <property type="match status" value="1"/>
</dbReference>
<dbReference type="InterPro" id="IPR049550">
    <property type="entry name" value="RecD_N"/>
</dbReference>
<comment type="catalytic activity">
    <reaction evidence="11">
        <text>ATP + H2O = ADP + phosphate + H(+)</text>
        <dbReference type="Rhea" id="RHEA:13065"/>
        <dbReference type="ChEBI" id="CHEBI:15377"/>
        <dbReference type="ChEBI" id="CHEBI:15378"/>
        <dbReference type="ChEBI" id="CHEBI:30616"/>
        <dbReference type="ChEBI" id="CHEBI:43474"/>
        <dbReference type="ChEBI" id="CHEBI:456216"/>
        <dbReference type="EC" id="5.6.2.3"/>
    </reaction>
</comment>
<dbReference type="EC" id="5.6.2.3" evidence="11"/>
<keyword evidence="8 11" id="KW-0238">DNA-binding</keyword>
<name>A0ABU2BWY3_9ACTN</name>
<dbReference type="EMBL" id="JAVDYG010000001">
    <property type="protein sequence ID" value="MDR7362464.1"/>
    <property type="molecule type" value="Genomic_DNA"/>
</dbReference>
<dbReference type="InterPro" id="IPR041851">
    <property type="entry name" value="RecD_N_sf"/>
</dbReference>
<dbReference type="InterPro" id="IPR006344">
    <property type="entry name" value="RecD"/>
</dbReference>
<dbReference type="Gene3D" id="1.10.10.1020">
    <property type="entry name" value="RecBCD complex, subunit RecD, N-terminal domain"/>
    <property type="match status" value="1"/>
</dbReference>
<keyword evidence="1 11" id="KW-0540">Nuclease</keyword>
<keyword evidence="9 11" id="KW-0234">DNA repair</keyword>
<evidence type="ECO:0000256" key="3">
    <source>
        <dbReference type="ARBA" id="ARBA00022763"/>
    </source>
</evidence>
<dbReference type="CDD" id="cd17933">
    <property type="entry name" value="DEXSc_RecD-like"/>
    <property type="match status" value="1"/>
</dbReference>
<keyword evidence="5 11" id="KW-0347">Helicase</keyword>
<dbReference type="SUPFAM" id="SSF52540">
    <property type="entry name" value="P-loop containing nucleoside triphosphate hydrolases"/>
    <property type="match status" value="2"/>
</dbReference>
<evidence type="ECO:0000256" key="8">
    <source>
        <dbReference type="ARBA" id="ARBA00023125"/>
    </source>
</evidence>
<feature type="domain" description="UvrD-like helicase C-terminal" evidence="12">
    <location>
        <begin position="541"/>
        <end position="588"/>
    </location>
</feature>
<evidence type="ECO:0000256" key="5">
    <source>
        <dbReference type="ARBA" id="ARBA00022806"/>
    </source>
</evidence>
<evidence type="ECO:0000256" key="9">
    <source>
        <dbReference type="ARBA" id="ARBA00023204"/>
    </source>
</evidence>
<evidence type="ECO:0000259" key="13">
    <source>
        <dbReference type="Pfam" id="PF21185"/>
    </source>
</evidence>
<dbReference type="Pfam" id="PF13538">
    <property type="entry name" value="UvrD_C_2"/>
    <property type="match status" value="1"/>
</dbReference>
<evidence type="ECO:0000256" key="4">
    <source>
        <dbReference type="ARBA" id="ARBA00022801"/>
    </source>
</evidence>
<dbReference type="PANTHER" id="PTHR43788">
    <property type="entry name" value="DNA2/NAM7 HELICASE FAMILY MEMBER"/>
    <property type="match status" value="1"/>
</dbReference>
<keyword evidence="15" id="KW-1185">Reference proteome</keyword>
<keyword evidence="3 11" id="KW-0227">DNA damage</keyword>
<comment type="function">
    <text evidence="11">A helicase/nuclease that prepares dsDNA breaks (DSB) for recombinational DNA repair. Binds to DSBs and unwinds DNA via a highly rapid and processive ATP-dependent bidirectional helicase activity. Unwinds dsDNA until it encounters a Chi (crossover hotspot instigator) sequence from the 3' direction. Cuts ssDNA a few nucleotides 3' to the Chi site. The properties and activities of the enzyme are changed at Chi. The Chi-altered holoenzyme produces a long 3'-ssDNA overhang and facilitates RecA-binding to the ssDNA for homologous DNA recombination and repair. Holoenzyme degrades any linearized DNA that is unable to undergo homologous recombination. In the holoenzyme this subunit has ssDNA-dependent ATPase and 5'-3' helicase activity. When added to pre-assembled RecBC greatly stimulates nuclease activity and augments holoenzyme processivity. Negatively regulates the RecA-loading ability of RecBCD.</text>
</comment>
<evidence type="ECO:0000256" key="6">
    <source>
        <dbReference type="ARBA" id="ARBA00022839"/>
    </source>
</evidence>
<evidence type="ECO:0000256" key="10">
    <source>
        <dbReference type="ARBA" id="ARBA00023235"/>
    </source>
</evidence>
<keyword evidence="2 11" id="KW-0547">Nucleotide-binding</keyword>
<dbReference type="InterPro" id="IPR027785">
    <property type="entry name" value="UvrD-like_helicase_C"/>
</dbReference>
<comment type="caution">
    <text evidence="14">The sequence shown here is derived from an EMBL/GenBank/DDBJ whole genome shotgun (WGS) entry which is preliminary data.</text>
</comment>
<dbReference type="PANTHER" id="PTHR43788:SF6">
    <property type="entry name" value="DNA HELICASE B"/>
    <property type="match status" value="1"/>
</dbReference>
<evidence type="ECO:0000259" key="12">
    <source>
        <dbReference type="Pfam" id="PF13538"/>
    </source>
</evidence>
<dbReference type="InterPro" id="IPR027417">
    <property type="entry name" value="P-loop_NTPase"/>
</dbReference>
<evidence type="ECO:0000313" key="15">
    <source>
        <dbReference type="Proteomes" id="UP001183648"/>
    </source>
</evidence>
<dbReference type="RefSeq" id="WP_310301778.1">
    <property type="nucleotide sequence ID" value="NZ_BAAAPS010000008.1"/>
</dbReference>
<dbReference type="InterPro" id="IPR050534">
    <property type="entry name" value="Coronavir_polyprotein_1ab"/>
</dbReference>
<comment type="miscellaneous">
    <text evidence="11">In the RecBCD complex, RecB has a slow 3'-5' helicase, an exonuclease activity and loads RecA onto ssDNA, RecD has a fast 5'-3' helicase activity, while RecC stimulates the ATPase and processivity of the RecB helicase and contributes to recognition of the Chi site.</text>
</comment>
<reference evidence="14 15" key="1">
    <citation type="submission" date="2023-07" db="EMBL/GenBank/DDBJ databases">
        <title>Sequencing the genomes of 1000 actinobacteria strains.</title>
        <authorList>
            <person name="Klenk H.-P."/>
        </authorList>
    </citation>
    <scope>NUCLEOTIDE SEQUENCE [LARGE SCALE GENOMIC DNA]</scope>
    <source>
        <strain evidence="14 15">DSM 19426</strain>
    </source>
</reference>
<comment type="subunit">
    <text evidence="11">Heterotrimer of RecB, RecC and RecD. All subunits contribute to DNA-binding.</text>
</comment>
<comment type="similarity">
    <text evidence="11">Belongs to the RecD family.</text>
</comment>
<keyword evidence="6 11" id="KW-0269">Exonuclease</keyword>
<protein>
    <recommendedName>
        <fullName evidence="11">RecBCD enzyme subunit RecD</fullName>
        <ecNumber evidence="11">5.6.2.3</ecNumber>
    </recommendedName>
    <alternativeName>
        <fullName evidence="11">DNA 5'-3' helicase subunit RecD</fullName>
    </alternativeName>
    <alternativeName>
        <fullName evidence="11">Exonuclease V subunit RecD</fullName>
        <shortName evidence="11">ExoV subunit RecD</shortName>
    </alternativeName>
    <alternativeName>
        <fullName evidence="11">Helicase/nuclease RecBCD subunit RecD</fullName>
    </alternativeName>
</protein>
<dbReference type="Proteomes" id="UP001183648">
    <property type="component" value="Unassembled WGS sequence"/>
</dbReference>
<feature type="binding site" evidence="11">
    <location>
        <begin position="198"/>
        <end position="205"/>
    </location>
    <ligand>
        <name>ATP</name>
        <dbReference type="ChEBI" id="CHEBI:30616"/>
    </ligand>
</feature>